<evidence type="ECO:0000313" key="2">
    <source>
        <dbReference type="EMBL" id="KAK0498671.1"/>
    </source>
</evidence>
<dbReference type="EMBL" id="JAUEPU010000011">
    <property type="protein sequence ID" value="KAK0498671.1"/>
    <property type="molecule type" value="Genomic_DNA"/>
</dbReference>
<dbReference type="AlphaFoldDB" id="A0AA39TRM3"/>
<evidence type="ECO:0000313" key="3">
    <source>
        <dbReference type="Proteomes" id="UP001175228"/>
    </source>
</evidence>
<dbReference type="GO" id="GO:0005829">
    <property type="term" value="C:cytosol"/>
    <property type="evidence" value="ECO:0007669"/>
    <property type="project" value="TreeGrafter"/>
</dbReference>
<protein>
    <recommendedName>
        <fullName evidence="4">ARM repeat-containing protein</fullName>
    </recommendedName>
</protein>
<gene>
    <name evidence="2" type="ORF">EDD18DRAFT_1330807</name>
</gene>
<dbReference type="PANTHER" id="PTHR32226:SF2">
    <property type="entry name" value="TELO2-INTERACTING PROTEIN 2"/>
    <property type="match status" value="1"/>
</dbReference>
<evidence type="ECO:0000256" key="1">
    <source>
        <dbReference type="ARBA" id="ARBA00034736"/>
    </source>
</evidence>
<reference evidence="2" key="1">
    <citation type="submission" date="2023-06" db="EMBL/GenBank/DDBJ databases">
        <authorList>
            <consortium name="Lawrence Berkeley National Laboratory"/>
            <person name="Ahrendt S."/>
            <person name="Sahu N."/>
            <person name="Indic B."/>
            <person name="Wong-Bajracharya J."/>
            <person name="Merenyi Z."/>
            <person name="Ke H.-M."/>
            <person name="Monk M."/>
            <person name="Kocsube S."/>
            <person name="Drula E."/>
            <person name="Lipzen A."/>
            <person name="Balint B."/>
            <person name="Henrissat B."/>
            <person name="Andreopoulos B."/>
            <person name="Martin F.M."/>
            <person name="Harder C.B."/>
            <person name="Rigling D."/>
            <person name="Ford K.L."/>
            <person name="Foster G.D."/>
            <person name="Pangilinan J."/>
            <person name="Papanicolaou A."/>
            <person name="Barry K."/>
            <person name="LaButti K."/>
            <person name="Viragh M."/>
            <person name="Koriabine M."/>
            <person name="Yan M."/>
            <person name="Riley R."/>
            <person name="Champramary S."/>
            <person name="Plett K.L."/>
            <person name="Tsai I.J."/>
            <person name="Slot J."/>
            <person name="Sipos G."/>
            <person name="Plett J."/>
            <person name="Nagy L.G."/>
            <person name="Grigoriev I.V."/>
        </authorList>
    </citation>
    <scope>NUCLEOTIDE SEQUENCE</scope>
    <source>
        <strain evidence="2">HWK02</strain>
    </source>
</reference>
<dbReference type="InterPro" id="IPR016024">
    <property type="entry name" value="ARM-type_fold"/>
</dbReference>
<evidence type="ECO:0008006" key="4">
    <source>
        <dbReference type="Google" id="ProtNLM"/>
    </source>
</evidence>
<name>A0AA39TRM3_9AGAR</name>
<proteinExistence type="inferred from homology"/>
<dbReference type="SUPFAM" id="SSF48371">
    <property type="entry name" value="ARM repeat"/>
    <property type="match status" value="1"/>
</dbReference>
<comment type="caution">
    <text evidence="2">The sequence shown here is derived from an EMBL/GenBank/DDBJ whole genome shotgun (WGS) entry which is preliminary data.</text>
</comment>
<sequence length="554" mass="61509">MHGQKAKRKNLRWVGIVGAKKIYICHGDLKWKEACRTQLDSHQMGLKAPSSPGHSSPSVRIRNFSHYHIGINLPSTLLAPPRYASGVAHAIGLGGHFKGSDLCVASLGKGRNHGIGLSASVIPLSLTLLSSFWIPQEFSRHEKLDDAKVVRKLERWKNDASQVLLELKTLLNQHDENISLEDQADVVASVVPFDGKDPWVAPDAREISIDILRGFPEPDVHLLKRILMHDVKPLFLSTPHPSSNLSTCRKLPRLAGGPMASQDYFEEQTWKEHPMTASLVLFVIKNIRSEDYEDLWHPVIPSVMSLLDDYEARYKIKGVRIVSEMLHIVPKMLLKRTGVDGLLLVSLNKCLGHLKDPESPKLLRAAISATLSLILLTTEHGTAQRFDQLCALLGDSIIGTVWIYASDSFEVILATVEALPPLMKALDIGIACYLKALIPQLVHPLYPNSVRLTPVVLQKHSLIALMTVINECSPRISRWKGTILDGVGRCWVALQDVDPSRNDDGEELKELLHRMCRELANACPSVIQAGEAHVFGVRRSSMHQLGRIQTVPCS</sequence>
<comment type="similarity">
    <text evidence="1">Belongs to the TTI2 family.</text>
</comment>
<dbReference type="PANTHER" id="PTHR32226">
    <property type="entry name" value="TELO2-INTERACTING PROTEIN 2"/>
    <property type="match status" value="1"/>
</dbReference>
<keyword evidence="3" id="KW-1185">Reference proteome</keyword>
<dbReference type="InterPro" id="IPR018870">
    <property type="entry name" value="Tti2"/>
</dbReference>
<dbReference type="Pfam" id="PF10521">
    <property type="entry name" value="Tti2"/>
    <property type="match status" value="1"/>
</dbReference>
<organism evidence="2 3">
    <name type="scientific">Armillaria luteobubalina</name>
    <dbReference type="NCBI Taxonomy" id="153913"/>
    <lineage>
        <taxon>Eukaryota</taxon>
        <taxon>Fungi</taxon>
        <taxon>Dikarya</taxon>
        <taxon>Basidiomycota</taxon>
        <taxon>Agaricomycotina</taxon>
        <taxon>Agaricomycetes</taxon>
        <taxon>Agaricomycetidae</taxon>
        <taxon>Agaricales</taxon>
        <taxon>Marasmiineae</taxon>
        <taxon>Physalacriaceae</taxon>
        <taxon>Armillaria</taxon>
    </lineage>
</organism>
<dbReference type="GO" id="GO:0005634">
    <property type="term" value="C:nucleus"/>
    <property type="evidence" value="ECO:0007669"/>
    <property type="project" value="TreeGrafter"/>
</dbReference>
<dbReference type="Proteomes" id="UP001175228">
    <property type="component" value="Unassembled WGS sequence"/>
</dbReference>
<accession>A0AA39TRM3</accession>
<dbReference type="GO" id="GO:0110078">
    <property type="term" value="C:TTT Hsp90 cochaperone complex"/>
    <property type="evidence" value="ECO:0007669"/>
    <property type="project" value="InterPro"/>
</dbReference>